<proteinExistence type="predicted"/>
<sequence length="84" mass="9108">MIFLFRSAPLKEKLRLVFKATRQHARNLALFALVYKSALLALSHGRASGVFIPRGKGTAMGMSAKEGQYDTFVAGLVGGYTVFG</sequence>
<name>A0ABR0M3P5_9PEZI</name>
<evidence type="ECO:0000313" key="2">
    <source>
        <dbReference type="Proteomes" id="UP001357485"/>
    </source>
</evidence>
<comment type="caution">
    <text evidence="1">The sequence shown here is derived from an EMBL/GenBank/DDBJ whole genome shotgun (WGS) entry which is preliminary data.</text>
</comment>
<protein>
    <submittedName>
        <fullName evidence="1">Uncharacterized protein</fullName>
    </submittedName>
</protein>
<feature type="non-terminal residue" evidence="1">
    <location>
        <position position="1"/>
    </location>
</feature>
<organism evidence="1 2">
    <name type="scientific">Cryomyces antarcticus</name>
    <dbReference type="NCBI Taxonomy" id="329879"/>
    <lineage>
        <taxon>Eukaryota</taxon>
        <taxon>Fungi</taxon>
        <taxon>Dikarya</taxon>
        <taxon>Ascomycota</taxon>
        <taxon>Pezizomycotina</taxon>
        <taxon>Dothideomycetes</taxon>
        <taxon>Dothideomycetes incertae sedis</taxon>
        <taxon>Cryomyces</taxon>
    </lineage>
</organism>
<gene>
    <name evidence="1" type="ORF">LTR16_010298</name>
</gene>
<keyword evidence="2" id="KW-1185">Reference proteome</keyword>
<dbReference type="Proteomes" id="UP001357485">
    <property type="component" value="Unassembled WGS sequence"/>
</dbReference>
<dbReference type="PANTHER" id="PTHR15460">
    <property type="entry name" value="PEROXISOMAL MEMBRANE PROTEIN 4"/>
    <property type="match status" value="1"/>
</dbReference>
<accession>A0ABR0M3P5</accession>
<dbReference type="EMBL" id="JAVRRA010002896">
    <property type="protein sequence ID" value="KAK5277060.1"/>
    <property type="molecule type" value="Genomic_DNA"/>
</dbReference>
<evidence type="ECO:0000313" key="1">
    <source>
        <dbReference type="EMBL" id="KAK5277060.1"/>
    </source>
</evidence>
<dbReference type="PANTHER" id="PTHR15460:SF3">
    <property type="entry name" value="PEROXISOMAL MEMBRANE PROTEIN 4"/>
    <property type="match status" value="1"/>
</dbReference>
<feature type="non-terminal residue" evidence="1">
    <location>
        <position position="84"/>
    </location>
</feature>
<reference evidence="1 2" key="1">
    <citation type="submission" date="2023-08" db="EMBL/GenBank/DDBJ databases">
        <title>Black Yeasts Isolated from many extreme environments.</title>
        <authorList>
            <person name="Coleine C."/>
            <person name="Stajich J.E."/>
            <person name="Selbmann L."/>
        </authorList>
    </citation>
    <scope>NUCLEOTIDE SEQUENCE [LARGE SCALE GENOMIC DNA]</scope>
    <source>
        <strain evidence="1 2">CCFEE 536</strain>
    </source>
</reference>
<dbReference type="InterPro" id="IPR019531">
    <property type="entry name" value="Pmp4"/>
</dbReference>